<name>A0A382WN49_9ZZZZ</name>
<reference evidence="1" key="1">
    <citation type="submission" date="2018-05" db="EMBL/GenBank/DDBJ databases">
        <authorList>
            <person name="Lanie J.A."/>
            <person name="Ng W.-L."/>
            <person name="Kazmierczak K.M."/>
            <person name="Andrzejewski T.M."/>
            <person name="Davidsen T.M."/>
            <person name="Wayne K.J."/>
            <person name="Tettelin H."/>
            <person name="Glass J.I."/>
            <person name="Rusch D."/>
            <person name="Podicherti R."/>
            <person name="Tsui H.-C.T."/>
            <person name="Winkler M.E."/>
        </authorList>
    </citation>
    <scope>NUCLEOTIDE SEQUENCE</scope>
</reference>
<organism evidence="1">
    <name type="scientific">marine metagenome</name>
    <dbReference type="NCBI Taxonomy" id="408172"/>
    <lineage>
        <taxon>unclassified sequences</taxon>
        <taxon>metagenomes</taxon>
        <taxon>ecological metagenomes</taxon>
    </lineage>
</organism>
<accession>A0A382WN49</accession>
<protein>
    <recommendedName>
        <fullName evidence="2">Rad21/Rec8-like protein C-terminal eukaryotic domain-containing protein</fullName>
    </recommendedName>
</protein>
<sequence length="71" mass="7922">LQRMIGSVPEWTRLETFLPREYSTGKGARTGIAGTLAASMELVREGLIEVQQLMPFGPVFIKSKKEDDIIN</sequence>
<dbReference type="EMBL" id="UINC01161248">
    <property type="protein sequence ID" value="SVD60326.1"/>
    <property type="molecule type" value="Genomic_DNA"/>
</dbReference>
<evidence type="ECO:0000313" key="1">
    <source>
        <dbReference type="EMBL" id="SVD60326.1"/>
    </source>
</evidence>
<dbReference type="AlphaFoldDB" id="A0A382WN49"/>
<feature type="non-terminal residue" evidence="1">
    <location>
        <position position="1"/>
    </location>
</feature>
<evidence type="ECO:0008006" key="2">
    <source>
        <dbReference type="Google" id="ProtNLM"/>
    </source>
</evidence>
<gene>
    <name evidence="1" type="ORF">METZ01_LOCUS413180</name>
</gene>
<proteinExistence type="predicted"/>